<dbReference type="PANTHER" id="PTHR10738:SF0">
    <property type="entry name" value="PROTEIN ARGININE N-METHYLTRANSFERASE 5"/>
    <property type="match status" value="1"/>
</dbReference>
<reference evidence="17" key="2">
    <citation type="submission" date="2025-09" db="UniProtKB">
        <authorList>
            <consortium name="Ensembl"/>
        </authorList>
    </citation>
    <scope>IDENTIFICATION</scope>
</reference>
<dbReference type="Gene3D" id="2.70.160.11">
    <property type="entry name" value="Hnrnp arginine n-methyltransferase1"/>
    <property type="match status" value="1"/>
</dbReference>
<dbReference type="InterPro" id="IPR007857">
    <property type="entry name" value="Arg_MeTrfase_PRMT5"/>
</dbReference>
<evidence type="ECO:0000256" key="11">
    <source>
        <dbReference type="PIRSR" id="PIRSR015894-1"/>
    </source>
</evidence>
<evidence type="ECO:0000256" key="4">
    <source>
        <dbReference type="ARBA" id="ARBA00022679"/>
    </source>
</evidence>
<evidence type="ECO:0000256" key="13">
    <source>
        <dbReference type="PIRSR" id="PIRSR015894-3"/>
    </source>
</evidence>
<evidence type="ECO:0000259" key="14">
    <source>
        <dbReference type="Pfam" id="PF05185"/>
    </source>
</evidence>
<dbReference type="GeneTree" id="ENSGT00390000001141"/>
<dbReference type="InterPro" id="IPR035075">
    <property type="entry name" value="PRMT5"/>
</dbReference>
<dbReference type="InterPro" id="IPR035247">
    <property type="entry name" value="PRMT5_TIM"/>
</dbReference>
<dbReference type="GO" id="GO:0006355">
    <property type="term" value="P:regulation of DNA-templated transcription"/>
    <property type="evidence" value="ECO:0007669"/>
    <property type="project" value="TreeGrafter"/>
</dbReference>
<dbReference type="Pfam" id="PF17285">
    <property type="entry name" value="PRMT5_TIM"/>
    <property type="match status" value="1"/>
</dbReference>
<feature type="binding site" evidence="12">
    <location>
        <begin position="365"/>
        <end position="366"/>
    </location>
    <ligand>
        <name>S-adenosyl-L-methionine</name>
        <dbReference type="ChEBI" id="CHEBI:59789"/>
    </ligand>
</feature>
<comment type="catalytic activity">
    <reaction evidence="9 10">
        <text>L-arginyl-[protein] + 2 S-adenosyl-L-methionine = N(omega),N(omega)'-dimethyl-L-arginyl-[protein] + 2 S-adenosyl-L-homocysteine + 2 H(+)</text>
        <dbReference type="Rhea" id="RHEA:48108"/>
        <dbReference type="Rhea" id="RHEA-COMP:10532"/>
        <dbReference type="Rhea" id="RHEA-COMP:11992"/>
        <dbReference type="ChEBI" id="CHEBI:15378"/>
        <dbReference type="ChEBI" id="CHEBI:29965"/>
        <dbReference type="ChEBI" id="CHEBI:57856"/>
        <dbReference type="ChEBI" id="CHEBI:59789"/>
        <dbReference type="ChEBI" id="CHEBI:88221"/>
        <dbReference type="EC" id="2.1.1.320"/>
    </reaction>
</comment>
<evidence type="ECO:0000256" key="9">
    <source>
        <dbReference type="ARBA" id="ARBA00048612"/>
    </source>
</evidence>
<keyword evidence="10" id="KW-0539">Nucleus</keyword>
<dbReference type="FunFam" id="3.40.50.150:FF:000029">
    <property type="entry name" value="Protein arginine N-methyltransferase 5"/>
    <property type="match status" value="1"/>
</dbReference>
<evidence type="ECO:0000259" key="15">
    <source>
        <dbReference type="Pfam" id="PF17285"/>
    </source>
</evidence>
<dbReference type="PIRSF" id="PIRSF015894">
    <property type="entry name" value="Skb1_MeTrfase"/>
    <property type="match status" value="1"/>
</dbReference>
<feature type="site" description="Critical for specifying symmetric addition of methyl groups" evidence="13">
    <location>
        <position position="359"/>
    </location>
</feature>
<dbReference type="Proteomes" id="UP000694388">
    <property type="component" value="Unplaced"/>
</dbReference>
<feature type="domain" description="PRMT5 arginine-N-methyltransferase" evidence="14">
    <location>
        <begin position="331"/>
        <end position="496"/>
    </location>
</feature>
<protein>
    <recommendedName>
        <fullName evidence="2 10">Protein arginine N-methyltransferase 5</fullName>
        <ecNumber evidence="1 10">2.1.1.320</ecNumber>
    </recommendedName>
</protein>
<feature type="binding site" evidence="12">
    <location>
        <position position="424"/>
    </location>
    <ligand>
        <name>S-adenosyl-L-methionine</name>
        <dbReference type="ChEBI" id="CHEBI:59789"/>
    </ligand>
</feature>
<keyword evidence="5 10" id="KW-0949">S-adenosyl-L-methionine</keyword>
<evidence type="ECO:0000256" key="12">
    <source>
        <dbReference type="PIRSR" id="PIRSR015894-2"/>
    </source>
</evidence>
<evidence type="ECO:0000259" key="16">
    <source>
        <dbReference type="Pfam" id="PF17286"/>
    </source>
</evidence>
<feature type="active site" description="Proton donor/acceptor" evidence="11">
    <location>
        <position position="476"/>
    </location>
</feature>
<feature type="binding site" evidence="12">
    <location>
        <begin position="451"/>
        <end position="452"/>
    </location>
    <ligand>
        <name>S-adenosyl-L-methionine</name>
        <dbReference type="ChEBI" id="CHEBI:59789"/>
    </ligand>
</feature>
<dbReference type="GO" id="GO:0044020">
    <property type="term" value="F:histone H4R3 methyltransferase activity"/>
    <property type="evidence" value="ECO:0007669"/>
    <property type="project" value="UniProtKB-ARBA"/>
</dbReference>
<sequence>MAEAQMARVSCGRDLHCVPDIANSLEAASRQGFDFVCAPIVHPRYKREFLIGPAKNRPGPLTRSDLLMPSSDWSTLIVGKISPWLRLHSDLDFVRRNSEAAFMEELRFAAYLSLPAVLISLHQADNSNLARCLMYHMHSSHHGQAFWIHMPMVSSCASCDVVVDGDSQGLGDFDSNEDTWLWWHRFRCLCDYNKRINLALEITADLPSEDEVGKWLGEPIKAALLPTGIFLTNKKGFPVLSRAHQQLLFRLFKVSCRIPITKPVHVSSSSTWSDRSPCLPIPTCNLSPNMQLDVQFVVKGTNRHSDKELRTYQQYLEHLFHNRPASTSYDLYSKGYEDYLQCPLQPLMDNLESQTYEVFEKDPVKYSQYQLAIYRVLLDKVPEEEKDTKVLVVMVLGAGRGPLVNATLRAAQQASRKVRVYAVEKNPNTVVTLLNWKEEVWGNQVHVISSDMRRWNAPELADVLISELLGSFGDNELSPECLDGVTQFLHEDGVSIPSSYTSYLSPISSSKLYNEVRACREKDRDPEAQFEMPYVVRLHNYSELAEPQPCFSFTHPNRDESHDNSRYKVLNFTSTMDGVLHGFAGYFETELYADVKLSIHPTRHSPGMFSWFPILFPIKHPIPVHRDDHVCVCFWRCFTSQKVWYEWAVTAPSTTTMHNPAGRSYTIGL</sequence>
<comment type="function">
    <text evidence="10">Arginine methyltransferase that can both catalyze the formation of omega-N monomethylarginine (MMA) and symmetrical dimethylarginine (sDMA).</text>
</comment>
<reference evidence="17" key="1">
    <citation type="submission" date="2025-08" db="UniProtKB">
        <authorList>
            <consortium name="Ensembl"/>
        </authorList>
    </citation>
    <scope>IDENTIFICATION</scope>
</reference>
<dbReference type="PROSITE" id="PS51678">
    <property type="entry name" value="SAM_MT_PRMT"/>
    <property type="match status" value="1"/>
</dbReference>
<feature type="active site" description="Proton donor/acceptor" evidence="11">
    <location>
        <position position="467"/>
    </location>
</feature>
<dbReference type="PANTHER" id="PTHR10738">
    <property type="entry name" value="PROTEIN ARGININE N-METHYLTRANSFERASE 5"/>
    <property type="match status" value="1"/>
</dbReference>
<comment type="subcellular location">
    <subcellularLocation>
        <location evidence="10">Cytoplasm</location>
    </subcellularLocation>
    <subcellularLocation>
        <location evidence="10">Nucleus</location>
    </subcellularLocation>
</comment>
<dbReference type="GO" id="GO:0032259">
    <property type="term" value="P:methylation"/>
    <property type="evidence" value="ECO:0007669"/>
    <property type="project" value="UniProtKB-KW"/>
</dbReference>
<keyword evidence="10" id="KW-0963">Cytoplasm</keyword>
<dbReference type="Gene3D" id="3.40.50.150">
    <property type="entry name" value="Vaccinia Virus protein VP39"/>
    <property type="match status" value="1"/>
</dbReference>
<dbReference type="Gene3D" id="3.20.20.150">
    <property type="entry name" value="Divalent-metal-dependent TIM barrel enzymes"/>
    <property type="match status" value="1"/>
</dbReference>
<keyword evidence="6" id="KW-0156">Chromatin regulator</keyword>
<feature type="domain" description="PRMT5 oligomerisation" evidence="16">
    <location>
        <begin position="499"/>
        <end position="667"/>
    </location>
</feature>
<evidence type="ECO:0000256" key="5">
    <source>
        <dbReference type="ARBA" id="ARBA00022691"/>
    </source>
</evidence>
<keyword evidence="3 10" id="KW-0489">Methyltransferase</keyword>
<dbReference type="InterPro" id="IPR029063">
    <property type="entry name" value="SAM-dependent_MTases_sf"/>
</dbReference>
<comment type="similarity">
    <text evidence="10">Belongs to the class I-like SAM-binding methyltransferase superfamily.</text>
</comment>
<organism evidence="17 18">
    <name type="scientific">Eptatretus burgeri</name>
    <name type="common">Inshore hagfish</name>
    <dbReference type="NCBI Taxonomy" id="7764"/>
    <lineage>
        <taxon>Eukaryota</taxon>
        <taxon>Metazoa</taxon>
        <taxon>Chordata</taxon>
        <taxon>Craniata</taxon>
        <taxon>Vertebrata</taxon>
        <taxon>Cyclostomata</taxon>
        <taxon>Myxini</taxon>
        <taxon>Myxiniformes</taxon>
        <taxon>Myxinidae</taxon>
        <taxon>Eptatretinae</taxon>
        <taxon>Eptatretus</taxon>
    </lineage>
</organism>
<dbReference type="GO" id="GO:0005634">
    <property type="term" value="C:nucleus"/>
    <property type="evidence" value="ECO:0007669"/>
    <property type="project" value="UniProtKB-SubCell"/>
</dbReference>
<evidence type="ECO:0000256" key="10">
    <source>
        <dbReference type="PIRNR" id="PIRNR015894"/>
    </source>
</evidence>
<dbReference type="Pfam" id="PF05185">
    <property type="entry name" value="PRMT5"/>
    <property type="match status" value="1"/>
</dbReference>
<dbReference type="SUPFAM" id="SSF53335">
    <property type="entry name" value="S-adenosyl-L-methionine-dependent methyltransferases"/>
    <property type="match status" value="1"/>
</dbReference>
<evidence type="ECO:0000313" key="18">
    <source>
        <dbReference type="Proteomes" id="UP000694388"/>
    </source>
</evidence>
<dbReference type="AlphaFoldDB" id="A0A8C4PXM0"/>
<feature type="binding site" evidence="12">
    <location>
        <position position="356"/>
    </location>
    <ligand>
        <name>S-adenosyl-L-methionine</name>
        <dbReference type="ChEBI" id="CHEBI:59789"/>
    </ligand>
</feature>
<dbReference type="Pfam" id="PF17286">
    <property type="entry name" value="PRMT5_C"/>
    <property type="match status" value="1"/>
</dbReference>
<dbReference type="OMA" id="IKYAWYE"/>
<evidence type="ECO:0000256" key="6">
    <source>
        <dbReference type="ARBA" id="ARBA00022853"/>
    </source>
</evidence>
<evidence type="ECO:0000256" key="8">
    <source>
        <dbReference type="ARBA" id="ARBA00023163"/>
    </source>
</evidence>
<keyword evidence="4 10" id="KW-0808">Transferase</keyword>
<evidence type="ECO:0000313" key="17">
    <source>
        <dbReference type="Ensembl" id="ENSEBUP00000003158.1"/>
    </source>
</evidence>
<dbReference type="GO" id="GO:0035243">
    <property type="term" value="F:protein-arginine omega-N symmetric methyltransferase activity"/>
    <property type="evidence" value="ECO:0007669"/>
    <property type="project" value="UniProtKB-EC"/>
</dbReference>
<dbReference type="InterPro" id="IPR035248">
    <property type="entry name" value="PRMT5_C"/>
</dbReference>
<keyword evidence="8" id="KW-0804">Transcription</keyword>
<dbReference type="GO" id="GO:0005829">
    <property type="term" value="C:cytosol"/>
    <property type="evidence" value="ECO:0007669"/>
    <property type="project" value="UniProtKB-UniRule"/>
</dbReference>
<evidence type="ECO:0000256" key="1">
    <source>
        <dbReference type="ARBA" id="ARBA00011935"/>
    </source>
</evidence>
<dbReference type="FunFam" id="3.20.20.150:FF:000008">
    <property type="entry name" value="Protein arginine N-methyltransferase 5"/>
    <property type="match status" value="1"/>
</dbReference>
<name>A0A8C4PXM0_EPTBU</name>
<evidence type="ECO:0000256" key="2">
    <source>
        <dbReference type="ARBA" id="ARBA00018777"/>
    </source>
</evidence>
<evidence type="ECO:0000256" key="3">
    <source>
        <dbReference type="ARBA" id="ARBA00022603"/>
    </source>
</evidence>
<keyword evidence="7" id="KW-0805">Transcription regulation</keyword>
<dbReference type="InterPro" id="IPR025799">
    <property type="entry name" value="Arg_MeTrfase"/>
</dbReference>
<accession>A0A8C4PXM0</accession>
<dbReference type="Ensembl" id="ENSEBUT00000003522.1">
    <property type="protein sequence ID" value="ENSEBUP00000003158.1"/>
    <property type="gene ID" value="ENSEBUG00000002328.1"/>
</dbReference>
<dbReference type="FunFam" id="2.70.160.11:FF:000003">
    <property type="entry name" value="Protein arginine N-methyltransferase 5"/>
    <property type="match status" value="1"/>
</dbReference>
<keyword evidence="18" id="KW-1185">Reference proteome</keyword>
<feature type="domain" description="PRMT5 TIM barrel" evidence="15">
    <location>
        <begin position="32"/>
        <end position="321"/>
    </location>
</feature>
<evidence type="ECO:0000256" key="7">
    <source>
        <dbReference type="ARBA" id="ARBA00023015"/>
    </source>
</evidence>
<dbReference type="EC" id="2.1.1.320" evidence="1 10"/>
<proteinExistence type="inferred from homology"/>